<reference evidence="1 2" key="1">
    <citation type="submission" date="2024-06" db="EMBL/GenBank/DDBJ databases">
        <title>Genomic Encyclopedia of Type Strains, Phase IV (KMG-IV): sequencing the most valuable type-strain genomes for metagenomic binning, comparative biology and taxonomic classification.</title>
        <authorList>
            <person name="Goeker M."/>
        </authorList>
    </citation>
    <scope>NUCLEOTIDE SEQUENCE [LARGE SCALE GENOMIC DNA]</scope>
    <source>
        <strain evidence="1 2">DSM 21460</strain>
    </source>
</reference>
<dbReference type="RefSeq" id="WP_354366753.1">
    <property type="nucleotide sequence ID" value="NZ_JBEPMA010000001.1"/>
</dbReference>
<keyword evidence="2" id="KW-1185">Reference proteome</keyword>
<accession>A0ABV2J7K0</accession>
<sequence>MEIKECEICGRFRKLEEHHLIFGRGLRQLADKYKLTIKICRECHTRLHKNKKLMEWSKRRGQLEFEKTHTRDEFIKIFGRSYL</sequence>
<comment type="caution">
    <text evidence="1">The sequence shown here is derived from an EMBL/GenBank/DDBJ whole genome shotgun (WGS) entry which is preliminary data.</text>
</comment>
<dbReference type="Proteomes" id="UP001549162">
    <property type="component" value="Unassembled WGS sequence"/>
</dbReference>
<proteinExistence type="predicted"/>
<name>A0ABV2J7K0_9FIRM</name>
<evidence type="ECO:0000313" key="2">
    <source>
        <dbReference type="Proteomes" id="UP001549162"/>
    </source>
</evidence>
<protein>
    <submittedName>
        <fullName evidence="1">Uncharacterized protein</fullName>
    </submittedName>
</protein>
<dbReference type="EMBL" id="JBEPMA010000001">
    <property type="protein sequence ID" value="MET3616755.1"/>
    <property type="molecule type" value="Genomic_DNA"/>
</dbReference>
<dbReference type="InterPro" id="IPR010373">
    <property type="entry name" value="DUF968"/>
</dbReference>
<evidence type="ECO:0000313" key="1">
    <source>
        <dbReference type="EMBL" id="MET3616755.1"/>
    </source>
</evidence>
<gene>
    <name evidence="1" type="ORF">ABID14_000375</name>
</gene>
<dbReference type="Pfam" id="PF06147">
    <property type="entry name" value="DUF968"/>
    <property type="match status" value="1"/>
</dbReference>
<organism evidence="1 2">
    <name type="scientific">Peptoniphilus olsenii</name>
    <dbReference type="NCBI Taxonomy" id="411570"/>
    <lineage>
        <taxon>Bacteria</taxon>
        <taxon>Bacillati</taxon>
        <taxon>Bacillota</taxon>
        <taxon>Tissierellia</taxon>
        <taxon>Tissierellales</taxon>
        <taxon>Peptoniphilaceae</taxon>
        <taxon>Peptoniphilus</taxon>
    </lineage>
</organism>